<evidence type="ECO:0000256" key="4">
    <source>
        <dbReference type="ARBA" id="ARBA00023014"/>
    </source>
</evidence>
<accession>A0A545U8G0</accession>
<dbReference type="Gene3D" id="2.40.40.20">
    <property type="match status" value="1"/>
</dbReference>
<evidence type="ECO:0000256" key="1">
    <source>
        <dbReference type="ARBA" id="ARBA00010312"/>
    </source>
</evidence>
<dbReference type="SUPFAM" id="SSF53706">
    <property type="entry name" value="Formate dehydrogenase/DMSO reductase, domains 1-3"/>
    <property type="match status" value="1"/>
</dbReference>
<keyword evidence="7" id="KW-1185">Reference proteome</keyword>
<dbReference type="SMART" id="SM00926">
    <property type="entry name" value="Molybdop_Fe4S4"/>
    <property type="match status" value="1"/>
</dbReference>
<evidence type="ECO:0000313" key="7">
    <source>
        <dbReference type="Proteomes" id="UP000319732"/>
    </source>
</evidence>
<dbReference type="PANTHER" id="PTHR43742">
    <property type="entry name" value="TRIMETHYLAMINE-N-OXIDE REDUCTASE"/>
    <property type="match status" value="1"/>
</dbReference>
<dbReference type="InterPro" id="IPR006657">
    <property type="entry name" value="MoPterin_dinucl-bd_dom"/>
</dbReference>
<keyword evidence="4" id="KW-0411">Iron-sulfur</keyword>
<protein>
    <submittedName>
        <fullName evidence="6">Molybdopterin-dependent oxidoreductase</fullName>
    </submittedName>
</protein>
<evidence type="ECO:0000256" key="3">
    <source>
        <dbReference type="ARBA" id="ARBA00023004"/>
    </source>
</evidence>
<evidence type="ECO:0000259" key="5">
    <source>
        <dbReference type="PROSITE" id="PS51669"/>
    </source>
</evidence>
<comment type="caution">
    <text evidence="6">The sequence shown here is derived from an EMBL/GenBank/DDBJ whole genome shotgun (WGS) entry which is preliminary data.</text>
</comment>
<evidence type="ECO:0000313" key="6">
    <source>
        <dbReference type="EMBL" id="TQV85749.1"/>
    </source>
</evidence>
<dbReference type="Pfam" id="PF01568">
    <property type="entry name" value="Molydop_binding"/>
    <property type="match status" value="1"/>
</dbReference>
<dbReference type="InterPro" id="IPR050612">
    <property type="entry name" value="Prok_Mopterin_Oxidored"/>
</dbReference>
<dbReference type="Pfam" id="PF00384">
    <property type="entry name" value="Molybdopterin"/>
    <property type="match status" value="1"/>
</dbReference>
<dbReference type="EMBL" id="VHSG01000003">
    <property type="protein sequence ID" value="TQV85749.1"/>
    <property type="molecule type" value="Genomic_DNA"/>
</dbReference>
<dbReference type="InterPro" id="IPR006963">
    <property type="entry name" value="Mopterin_OxRdtase_4Fe-4S_dom"/>
</dbReference>
<dbReference type="Gene3D" id="3.30.2070.10">
    <property type="entry name" value="Formate dehydrogenase/DMSO reductase"/>
    <property type="match status" value="1"/>
</dbReference>
<dbReference type="Proteomes" id="UP000319732">
    <property type="component" value="Unassembled WGS sequence"/>
</dbReference>
<keyword evidence="2" id="KW-0479">Metal-binding</keyword>
<dbReference type="Pfam" id="PF04879">
    <property type="entry name" value="Molybdop_Fe4S4"/>
    <property type="match status" value="1"/>
</dbReference>
<dbReference type="GO" id="GO:0051536">
    <property type="term" value="F:iron-sulfur cluster binding"/>
    <property type="evidence" value="ECO:0007669"/>
    <property type="project" value="UniProtKB-KW"/>
</dbReference>
<dbReference type="Gene3D" id="2.20.25.90">
    <property type="entry name" value="ADC-like domains"/>
    <property type="match status" value="1"/>
</dbReference>
<feature type="domain" description="4Fe-4S Mo/W bis-MGD-type" evidence="5">
    <location>
        <begin position="2"/>
        <end position="61"/>
    </location>
</feature>
<dbReference type="SUPFAM" id="SSF50692">
    <property type="entry name" value="ADC-like"/>
    <property type="match status" value="1"/>
</dbReference>
<dbReference type="Gene3D" id="3.40.228.10">
    <property type="entry name" value="Dimethylsulfoxide Reductase, domain 2"/>
    <property type="match status" value="1"/>
</dbReference>
<sequence length="761" mass="83505">MSEWKQTACNLCYVNCGVEVQLGGEGEREIVKVRGDKAHPKSQGYICNKAARLDFYQNSAARLQHPLRRRQDGSFEQVSWETAIAEIAAKLQAIKEHHGGERIFYYGGGSQGNHLGGAYGSSTLGVLGVKYKGNALSQEKTGLAWVFSRMLGACPHAEIEKAQTVMFLGKNPFMSNGMNQARNFLRAIAKDASRTLIVIDPRRSETADYADIHLAVKPGRDAWCLAAIIGRIVQAETLPLAWLSEHTSGCEKVMAKFNAIPVAQYARFAGLEPEQVNEVAAVIARSTSFATEEDIGVQMAPHSTLVSYLNMLLSLLTGHFGRPGTLAIPVQLVDILPVDRFGELDENDKEVSRRQLPVTKAPIHSNMYPGNYLAEEILNDSDERPRAIVIESSNPVHSLAQADKLRRAIRSLECSVAIDIAMTETARECDYILPASTQYEKWEATYFPRNFPENYFHLRPPVIAPLPGTLPEAEIHARLVEALGYFADGELDELHEAAAAGIETYRDVFFNAVMGNPKIKKAISYVLYRTLGPTLPEGKATTAAVWGLCQVFAMTYPEYVAKAGFTGPAAATALFNTLLDSPSGAVIAVASHADTFKRVPFPDHKIRLVIGELFEELDELQRLRPLVDTSTEYPFALVAGSRRAYTANCAIRDPRWAKGKAATALTIHPDDAQRLNIPDGARVTLKTKGGQAEARVAYDERLHPGTLSVPNGQGMHFEDEAGKPVDSGVYANELTSSDHRDKFIGTPLHKFVPANIYISEA</sequence>
<dbReference type="GO" id="GO:0043546">
    <property type="term" value="F:molybdopterin cofactor binding"/>
    <property type="evidence" value="ECO:0007669"/>
    <property type="project" value="InterPro"/>
</dbReference>
<dbReference type="PROSITE" id="PS51669">
    <property type="entry name" value="4FE4S_MOW_BIS_MGD"/>
    <property type="match status" value="1"/>
</dbReference>
<dbReference type="AlphaFoldDB" id="A0A545U8G0"/>
<comment type="similarity">
    <text evidence="1">Belongs to the prokaryotic molybdopterin-containing oxidoreductase family.</text>
</comment>
<dbReference type="RefSeq" id="WP_142902600.1">
    <property type="nucleotide sequence ID" value="NZ_ML660087.1"/>
</dbReference>
<reference evidence="6 7" key="1">
    <citation type="submission" date="2019-06" db="EMBL/GenBank/DDBJ databases">
        <title>Whole genome sequence for Cellvibrionaceae sp. R142.</title>
        <authorList>
            <person name="Wang G."/>
        </authorList>
    </citation>
    <scope>NUCLEOTIDE SEQUENCE [LARGE SCALE GENOMIC DNA]</scope>
    <source>
        <strain evidence="6 7">R142</strain>
    </source>
</reference>
<proteinExistence type="inferred from homology"/>
<dbReference type="Gene3D" id="3.40.50.740">
    <property type="match status" value="1"/>
</dbReference>
<dbReference type="OrthoDB" id="9815647at2"/>
<dbReference type="InterPro" id="IPR006656">
    <property type="entry name" value="Mopterin_OxRdtase"/>
</dbReference>
<dbReference type="GO" id="GO:0016491">
    <property type="term" value="F:oxidoreductase activity"/>
    <property type="evidence" value="ECO:0007669"/>
    <property type="project" value="InterPro"/>
</dbReference>
<keyword evidence="3" id="KW-0408">Iron</keyword>
<dbReference type="InterPro" id="IPR009010">
    <property type="entry name" value="Asp_de-COase-like_dom_sf"/>
</dbReference>
<name>A0A545U8G0_9GAMM</name>
<organism evidence="6 7">
    <name type="scientific">Exilibacterium tricleocarpae</name>
    <dbReference type="NCBI Taxonomy" id="2591008"/>
    <lineage>
        <taxon>Bacteria</taxon>
        <taxon>Pseudomonadati</taxon>
        <taxon>Pseudomonadota</taxon>
        <taxon>Gammaproteobacteria</taxon>
        <taxon>Cellvibrionales</taxon>
        <taxon>Cellvibrionaceae</taxon>
        <taxon>Exilibacterium</taxon>
    </lineage>
</organism>
<evidence type="ECO:0000256" key="2">
    <source>
        <dbReference type="ARBA" id="ARBA00022723"/>
    </source>
</evidence>
<gene>
    <name evidence="6" type="ORF">FKG94_02590</name>
</gene>
<dbReference type="PANTHER" id="PTHR43742:SF2">
    <property type="entry name" value="ASSIMILATORY NITRATE REDUCTASE CATALYTIC SUBUNIT"/>
    <property type="match status" value="1"/>
</dbReference>
<dbReference type="GO" id="GO:0046872">
    <property type="term" value="F:metal ion binding"/>
    <property type="evidence" value="ECO:0007669"/>
    <property type="project" value="UniProtKB-KW"/>
</dbReference>